<dbReference type="InterPro" id="IPR014947">
    <property type="entry name" value="DUF1818"/>
</dbReference>
<dbReference type="GO" id="GO:0006355">
    <property type="term" value="P:regulation of DNA-templated transcription"/>
    <property type="evidence" value="ECO:0007669"/>
    <property type="project" value="InterPro"/>
</dbReference>
<dbReference type="InterPro" id="IPR009044">
    <property type="entry name" value="ssDNA-bd_transcriptional_reg"/>
</dbReference>
<evidence type="ECO:0008006" key="3">
    <source>
        <dbReference type="Google" id="ProtNLM"/>
    </source>
</evidence>
<dbReference type="Gene3D" id="2.30.31.10">
    <property type="entry name" value="Transcriptional Coactivator Pc4, Chain A"/>
    <property type="match status" value="1"/>
</dbReference>
<name>A0A563VPI7_9CYAN</name>
<dbReference type="Proteomes" id="UP000320055">
    <property type="component" value="Unassembled WGS sequence"/>
</dbReference>
<protein>
    <recommendedName>
        <fullName evidence="3">DUF1818 domain-containing protein</fullName>
    </recommendedName>
</protein>
<dbReference type="EMBL" id="CAACVJ010000106">
    <property type="protein sequence ID" value="VEP13333.1"/>
    <property type="molecule type" value="Genomic_DNA"/>
</dbReference>
<accession>A0A563VPI7</accession>
<evidence type="ECO:0000313" key="1">
    <source>
        <dbReference type="EMBL" id="VEP13333.1"/>
    </source>
</evidence>
<dbReference type="SUPFAM" id="SSF54447">
    <property type="entry name" value="ssDNA-binding transcriptional regulator domain"/>
    <property type="match status" value="1"/>
</dbReference>
<dbReference type="Pfam" id="PF08848">
    <property type="entry name" value="DUF1818"/>
    <property type="match status" value="1"/>
</dbReference>
<keyword evidence="2" id="KW-1185">Reference proteome</keyword>
<reference evidence="1 2" key="1">
    <citation type="submission" date="2019-01" db="EMBL/GenBank/DDBJ databases">
        <authorList>
            <person name="Brito A."/>
        </authorList>
    </citation>
    <scope>NUCLEOTIDE SEQUENCE [LARGE SCALE GENOMIC DNA]</scope>
    <source>
        <strain evidence="1">1</strain>
    </source>
</reference>
<sequence length="126" mass="14674">MSRLLKKGKGWRVGWHSEAAKYQGLIGSESWAIELTAREFQELYRLLRQLTDTMTQIATELMDEEKIAIEVESNLMWLEVEGYPDSYSLRLILHQERRCEGNWEAGVASELVLVMQRIIEENLVNC</sequence>
<dbReference type="OrthoDB" id="464443at2"/>
<dbReference type="AlphaFoldDB" id="A0A563VPI7"/>
<dbReference type="GO" id="GO:0003677">
    <property type="term" value="F:DNA binding"/>
    <property type="evidence" value="ECO:0007669"/>
    <property type="project" value="InterPro"/>
</dbReference>
<dbReference type="RefSeq" id="WP_144871600.1">
    <property type="nucleotide sequence ID" value="NZ_LR213944.1"/>
</dbReference>
<proteinExistence type="predicted"/>
<evidence type="ECO:0000313" key="2">
    <source>
        <dbReference type="Proteomes" id="UP000320055"/>
    </source>
</evidence>
<organism evidence="1 2">
    <name type="scientific">Hyella patelloides LEGE 07179</name>
    <dbReference type="NCBI Taxonomy" id="945734"/>
    <lineage>
        <taxon>Bacteria</taxon>
        <taxon>Bacillati</taxon>
        <taxon>Cyanobacteriota</taxon>
        <taxon>Cyanophyceae</taxon>
        <taxon>Pleurocapsales</taxon>
        <taxon>Hyellaceae</taxon>
        <taxon>Hyella</taxon>
    </lineage>
</organism>
<gene>
    <name evidence="1" type="ORF">H1P_1940019</name>
</gene>